<dbReference type="PANTHER" id="PTHR43731:SF14">
    <property type="entry name" value="PRESENILIN-ASSOCIATED RHOMBOID-LIKE PROTEIN, MITOCHONDRIAL"/>
    <property type="match status" value="1"/>
</dbReference>
<keyword evidence="4" id="KW-0378">Hydrolase</keyword>
<dbReference type="EMBL" id="KV417525">
    <property type="protein sequence ID" value="KZP24659.1"/>
    <property type="molecule type" value="Genomic_DNA"/>
</dbReference>
<feature type="transmembrane region" description="Helical" evidence="7">
    <location>
        <begin position="226"/>
        <end position="242"/>
    </location>
</feature>
<evidence type="ECO:0000256" key="6">
    <source>
        <dbReference type="ARBA" id="ARBA00023136"/>
    </source>
</evidence>
<accession>A0A166N5E1</accession>
<feature type="transmembrane region" description="Helical" evidence="7">
    <location>
        <begin position="190"/>
        <end position="210"/>
    </location>
</feature>
<dbReference type="Proteomes" id="UP000076532">
    <property type="component" value="Unassembled WGS sequence"/>
</dbReference>
<dbReference type="AlphaFoldDB" id="A0A166N5E1"/>
<dbReference type="PANTHER" id="PTHR43731">
    <property type="entry name" value="RHOMBOID PROTEASE"/>
    <property type="match status" value="1"/>
</dbReference>
<evidence type="ECO:0000313" key="10">
    <source>
        <dbReference type="Proteomes" id="UP000076532"/>
    </source>
</evidence>
<sequence length="248" mass="27544">MAPSRISNQSSVLKFIQNTPWRATHTQRRSPFRGQGRPPKGSWLDNVPQGAIFWGILVANVGVFAAWAYAENSIKVLRDTRPYIWMLQNFTSSIDNVASGRIWTILTSSFSQSSTTHLLFNGFTYFFMARPVLSMLGNKQFLILYLGGGLVSSITSMIWNSDRKHSSQGASGAIYSIMTYFACCHPRTSFLLFAVIPIPAWAFVPGILAYDIYDMISTNRMTKTDTAGHIGGVLGGAAYFLARRAGRF</sequence>
<dbReference type="Pfam" id="PF01694">
    <property type="entry name" value="Rhomboid"/>
    <property type="match status" value="1"/>
</dbReference>
<evidence type="ECO:0000256" key="3">
    <source>
        <dbReference type="ARBA" id="ARBA00022692"/>
    </source>
</evidence>
<evidence type="ECO:0000313" key="9">
    <source>
        <dbReference type="EMBL" id="KZP24659.1"/>
    </source>
</evidence>
<dbReference type="GO" id="GO:0006465">
    <property type="term" value="P:signal peptide processing"/>
    <property type="evidence" value="ECO:0007669"/>
    <property type="project" value="TreeGrafter"/>
</dbReference>
<keyword evidence="5 7" id="KW-1133">Transmembrane helix</keyword>
<protein>
    <submittedName>
        <fullName evidence="9">Rhomboid-domain-containing protein</fullName>
    </submittedName>
</protein>
<dbReference type="InterPro" id="IPR035952">
    <property type="entry name" value="Rhomboid-like_sf"/>
</dbReference>
<name>A0A166N5E1_9AGAM</name>
<keyword evidence="10" id="KW-1185">Reference proteome</keyword>
<gene>
    <name evidence="9" type="ORF">FIBSPDRAFT_821990</name>
</gene>
<evidence type="ECO:0000256" key="7">
    <source>
        <dbReference type="SAM" id="Phobius"/>
    </source>
</evidence>
<dbReference type="STRING" id="436010.A0A166N5E1"/>
<evidence type="ECO:0000256" key="5">
    <source>
        <dbReference type="ARBA" id="ARBA00022989"/>
    </source>
</evidence>
<dbReference type="OrthoDB" id="418595at2759"/>
<feature type="transmembrane region" description="Helical" evidence="7">
    <location>
        <begin position="51"/>
        <end position="70"/>
    </location>
</feature>
<dbReference type="GO" id="GO:0016020">
    <property type="term" value="C:membrane"/>
    <property type="evidence" value="ECO:0007669"/>
    <property type="project" value="UniProtKB-SubCell"/>
</dbReference>
<dbReference type="SUPFAM" id="SSF144091">
    <property type="entry name" value="Rhomboid-like"/>
    <property type="match status" value="1"/>
</dbReference>
<dbReference type="GO" id="GO:0004252">
    <property type="term" value="F:serine-type endopeptidase activity"/>
    <property type="evidence" value="ECO:0007669"/>
    <property type="project" value="InterPro"/>
</dbReference>
<evidence type="ECO:0000256" key="2">
    <source>
        <dbReference type="ARBA" id="ARBA00009045"/>
    </source>
</evidence>
<keyword evidence="6 7" id="KW-0472">Membrane</keyword>
<keyword evidence="3 7" id="KW-0812">Transmembrane</keyword>
<evidence type="ECO:0000256" key="1">
    <source>
        <dbReference type="ARBA" id="ARBA00004141"/>
    </source>
</evidence>
<proteinExistence type="inferred from homology"/>
<comment type="similarity">
    <text evidence="2">Belongs to the peptidase S54 family.</text>
</comment>
<evidence type="ECO:0000259" key="8">
    <source>
        <dbReference type="Pfam" id="PF01694"/>
    </source>
</evidence>
<feature type="transmembrane region" description="Helical" evidence="7">
    <location>
        <begin position="141"/>
        <end position="159"/>
    </location>
</feature>
<organism evidence="9 10">
    <name type="scientific">Athelia psychrophila</name>
    <dbReference type="NCBI Taxonomy" id="1759441"/>
    <lineage>
        <taxon>Eukaryota</taxon>
        <taxon>Fungi</taxon>
        <taxon>Dikarya</taxon>
        <taxon>Basidiomycota</taxon>
        <taxon>Agaricomycotina</taxon>
        <taxon>Agaricomycetes</taxon>
        <taxon>Agaricomycetidae</taxon>
        <taxon>Atheliales</taxon>
        <taxon>Atheliaceae</taxon>
        <taxon>Athelia</taxon>
    </lineage>
</organism>
<evidence type="ECO:0000256" key="4">
    <source>
        <dbReference type="ARBA" id="ARBA00022801"/>
    </source>
</evidence>
<dbReference type="InterPro" id="IPR050925">
    <property type="entry name" value="Rhomboid_protease_S54"/>
</dbReference>
<reference evidence="9 10" key="1">
    <citation type="journal article" date="2016" name="Mol. Biol. Evol.">
        <title>Comparative Genomics of Early-Diverging Mushroom-Forming Fungi Provides Insights into the Origins of Lignocellulose Decay Capabilities.</title>
        <authorList>
            <person name="Nagy L.G."/>
            <person name="Riley R."/>
            <person name="Tritt A."/>
            <person name="Adam C."/>
            <person name="Daum C."/>
            <person name="Floudas D."/>
            <person name="Sun H."/>
            <person name="Yadav J.S."/>
            <person name="Pangilinan J."/>
            <person name="Larsson K.H."/>
            <person name="Matsuura K."/>
            <person name="Barry K."/>
            <person name="Labutti K."/>
            <person name="Kuo R."/>
            <person name="Ohm R.A."/>
            <person name="Bhattacharya S.S."/>
            <person name="Shirouzu T."/>
            <person name="Yoshinaga Y."/>
            <person name="Martin F.M."/>
            <person name="Grigoriev I.V."/>
            <person name="Hibbett D.S."/>
        </authorList>
    </citation>
    <scope>NUCLEOTIDE SEQUENCE [LARGE SCALE GENOMIC DNA]</scope>
    <source>
        <strain evidence="9 10">CBS 109695</strain>
    </source>
</reference>
<comment type="subcellular location">
    <subcellularLocation>
        <location evidence="1">Membrane</location>
        <topology evidence="1">Multi-pass membrane protein</topology>
    </subcellularLocation>
</comment>
<feature type="domain" description="Peptidase S54 rhomboid" evidence="8">
    <location>
        <begin position="100"/>
        <end position="241"/>
    </location>
</feature>
<dbReference type="InterPro" id="IPR022764">
    <property type="entry name" value="Peptidase_S54_rhomboid_dom"/>
</dbReference>
<dbReference type="Gene3D" id="1.20.1540.10">
    <property type="entry name" value="Rhomboid-like"/>
    <property type="match status" value="1"/>
</dbReference>